<dbReference type="Gene3D" id="3.20.20.80">
    <property type="entry name" value="Glycosidases"/>
    <property type="match status" value="1"/>
</dbReference>
<dbReference type="SUPFAM" id="SSF51445">
    <property type="entry name" value="(Trans)glycosidases"/>
    <property type="match status" value="1"/>
</dbReference>
<comment type="caution">
    <text evidence="6">The sequence shown here is derived from an EMBL/GenBank/DDBJ whole genome shotgun (WGS) entry which is preliminary data.</text>
</comment>
<gene>
    <name evidence="6" type="ORF">BBO_02454</name>
</gene>
<feature type="domain" description="Alpha-N-acetylglucosaminidase tim-barrel" evidence="3">
    <location>
        <begin position="127"/>
        <end position="463"/>
    </location>
</feature>
<evidence type="ECO:0000259" key="4">
    <source>
        <dbReference type="Pfam" id="PF12971"/>
    </source>
</evidence>
<keyword evidence="7" id="KW-1185">Reference proteome</keyword>
<evidence type="ECO:0000313" key="6">
    <source>
        <dbReference type="EMBL" id="OAA48185.1"/>
    </source>
</evidence>
<dbReference type="InterPro" id="IPR024732">
    <property type="entry name" value="NAGLU_C"/>
</dbReference>
<dbReference type="Pfam" id="PF12971">
    <property type="entry name" value="NAGLU_N"/>
    <property type="match status" value="1"/>
</dbReference>
<evidence type="ECO:0000313" key="7">
    <source>
        <dbReference type="Proteomes" id="UP000076863"/>
    </source>
</evidence>
<dbReference type="Gene3D" id="1.20.120.670">
    <property type="entry name" value="N-acetyl-b-d-glucoasminidase"/>
    <property type="match status" value="1"/>
</dbReference>
<feature type="signal peptide" evidence="2">
    <location>
        <begin position="1"/>
        <end position="19"/>
    </location>
</feature>
<organism evidence="6 7">
    <name type="scientific">Beauveria brongniartii RCEF 3172</name>
    <dbReference type="NCBI Taxonomy" id="1081107"/>
    <lineage>
        <taxon>Eukaryota</taxon>
        <taxon>Fungi</taxon>
        <taxon>Dikarya</taxon>
        <taxon>Ascomycota</taxon>
        <taxon>Pezizomycotina</taxon>
        <taxon>Sordariomycetes</taxon>
        <taxon>Hypocreomycetidae</taxon>
        <taxon>Hypocreales</taxon>
        <taxon>Cordycipitaceae</taxon>
        <taxon>Beauveria</taxon>
        <taxon>Beauveria brongniartii</taxon>
    </lineage>
</organism>
<dbReference type="PANTHER" id="PTHR12872">
    <property type="entry name" value="ALPHA-N-ACETYLGLUCOSAMINIDASE"/>
    <property type="match status" value="1"/>
</dbReference>
<keyword evidence="1" id="KW-0378">Hydrolase</keyword>
<dbReference type="Pfam" id="PF05089">
    <property type="entry name" value="NAGLU"/>
    <property type="match status" value="1"/>
</dbReference>
<keyword evidence="2" id="KW-0732">Signal</keyword>
<feature type="domain" description="Alpha-N-acetylglucosaminidase N-terminal" evidence="4">
    <location>
        <begin position="26"/>
        <end position="112"/>
    </location>
</feature>
<dbReference type="InterPro" id="IPR029018">
    <property type="entry name" value="Hex-like_dom2"/>
</dbReference>
<accession>A0A167HQE6</accession>
<dbReference type="Gene3D" id="3.30.379.10">
    <property type="entry name" value="Chitobiase/beta-hexosaminidase domain 2-like"/>
    <property type="match status" value="1"/>
</dbReference>
<dbReference type="PANTHER" id="PTHR12872:SF1">
    <property type="entry name" value="ALPHA-N-ACETYLGLUCOSAMINIDASE"/>
    <property type="match status" value="1"/>
</dbReference>
<dbReference type="InterPro" id="IPR024240">
    <property type="entry name" value="NAGLU_N"/>
</dbReference>
<reference evidence="6 7" key="1">
    <citation type="journal article" date="2016" name="Genome Biol. Evol.">
        <title>Divergent and convergent evolution of fungal pathogenicity.</title>
        <authorList>
            <person name="Shang Y."/>
            <person name="Xiao G."/>
            <person name="Zheng P."/>
            <person name="Cen K."/>
            <person name="Zhan S."/>
            <person name="Wang C."/>
        </authorList>
    </citation>
    <scope>NUCLEOTIDE SEQUENCE [LARGE SCALE GENOMIC DNA]</scope>
    <source>
        <strain evidence="6 7">RCEF 3172</strain>
    </source>
</reference>
<evidence type="ECO:0000256" key="1">
    <source>
        <dbReference type="ARBA" id="ARBA00022801"/>
    </source>
</evidence>
<dbReference type="Proteomes" id="UP000076863">
    <property type="component" value="Unassembled WGS sequence"/>
</dbReference>
<evidence type="ECO:0000259" key="5">
    <source>
        <dbReference type="Pfam" id="PF12972"/>
    </source>
</evidence>
<dbReference type="GO" id="GO:0016787">
    <property type="term" value="F:hydrolase activity"/>
    <property type="evidence" value="ECO:0007669"/>
    <property type="project" value="UniProtKB-KW"/>
</dbReference>
<proteinExistence type="predicted"/>
<name>A0A167HQE6_9HYPO</name>
<dbReference type="InterPro" id="IPR017853">
    <property type="entry name" value="GH"/>
</dbReference>
<dbReference type="AlphaFoldDB" id="A0A167HQE6"/>
<evidence type="ECO:0000256" key="2">
    <source>
        <dbReference type="SAM" id="SignalP"/>
    </source>
</evidence>
<evidence type="ECO:0000259" key="3">
    <source>
        <dbReference type="Pfam" id="PF05089"/>
    </source>
</evidence>
<dbReference type="InterPro" id="IPR024733">
    <property type="entry name" value="NAGLU_tim-barrel"/>
</dbReference>
<sequence length="755" mass="85799">MRLLQHAWLLSAIIATVVSTTTSTDGVTAFIKRRLPDHAASFQVSIDNAAAEPATSSDRYTVSSGSNGKIQIQGTSPSAVLQGLHRYLADVAHVDIWWFVGSELDKAPKTLPRLNKALEGASIVLYRYHWNTVTTSYTSAFWSWEDWELQLDWMALRGVNLALAWTGVEKIFTDVFRDIGLTQEEINSFLSGPAFLAWQHFGNIQGSWGGDLPQAWIDDQFALQKKIVKRMVELGMTPILPAFPGFVPENITRVWPNVSLAESPKWSGFSGRFTADKYITPYDPRFAELQKAFLTKQNEAYGNVTSFWTLDQFNENKPASGELEYLRNVSHNTWQTLKDADPSAIWVMQGWLFASDKAYWTDDRVKSFLDGVPVNEDMLLLDLFAESTPQWQRTDSFYGKPWIWCQLHDYGGNMGLYGQIENVTRNAVEAVQKSKSIVGLGLSMEGQEGNEIMYNLLLDQAWSEEALESDKYFSDWVTVRYGANQKEIPKDLYTAWDKVRSTVYNNTDLSVTAVAKSIFELVPSTSGLVNRTGHHATKITYDTETLISAWNDMFNAGSQAKWLFDNEAYRYDLTDWTRQVLANAFETTYNKLVEKYKSNNIKGVKCAGSRLQAILRTMNQVLETNAHFRLSTWIEAARKSGGDAADFFEYNARNQVTLWGPNGEIEDYASKQWAGLIGDYYAHRWRMFVDYLVATDPGDYDQKAFKKTLIEWEKEWNNRTMHGEVKAEGSMGKGGVQIVLRDTARNLMDIFKVKF</sequence>
<feature type="domain" description="Alpha-N-acetylglucosaminidase C-terminal" evidence="5">
    <location>
        <begin position="472"/>
        <end position="730"/>
    </location>
</feature>
<feature type="chain" id="PRO_5007887749" evidence="2">
    <location>
        <begin position="20"/>
        <end position="755"/>
    </location>
</feature>
<dbReference type="InterPro" id="IPR007781">
    <property type="entry name" value="NAGLU"/>
</dbReference>
<protein>
    <submittedName>
        <fullName evidence="6">Alpha-N-acetylglucosaminidase</fullName>
    </submittedName>
</protein>
<dbReference type="EMBL" id="AZHA01000005">
    <property type="protein sequence ID" value="OAA48185.1"/>
    <property type="molecule type" value="Genomic_DNA"/>
</dbReference>
<dbReference type="Pfam" id="PF12972">
    <property type="entry name" value="NAGLU_C"/>
    <property type="match status" value="1"/>
</dbReference>
<dbReference type="OrthoDB" id="64736at2759"/>